<feature type="transmembrane region" description="Helical" evidence="6">
    <location>
        <begin position="560"/>
        <end position="579"/>
    </location>
</feature>
<evidence type="ECO:0000256" key="5">
    <source>
        <dbReference type="RuleBase" id="RU000688"/>
    </source>
</evidence>
<sequence>MDEGGHPFENLHADLNELLPRLNSWLSSCHGSSNPSCSDKYKEILNSTLFASMSAPLLTSLKQGDQPCGDTERYSWMIEREYSVAVTMGLLGLVGLMGNIMSCVVIALYLLKFSGTFVLFLFLSLADSLVVIMQTIDAYRNSVMVDFYTSISPEEVMDSISVWKRGWSCKLFLFFWHLSLQLSAWLVMALSVERYASLKHFHLLRNRPYLYRRAWIIVGSIVTVLCIFNLPFLIYAKSVVYEMPCGLSHFCIFEDFHSTQKDPQIYSNDTWQDDVNQLPLSSKNLTNFAQDLLSSSQDFSRRISLWLSRQHLVIFGVIPYTVTFIFNMVLIHYLRSCPRPVMAGPPVIQSQHLLDNHRITSRYGITGHQLGRLRRSFFGCKCCLPIQVKSNEESTKRRSTAALPLISNPCNEQTRFQCQANQPINYVTSGQVLMPSTSYRNLMLVRQPGMDIPMVYKNDHLEEENGNSSTPCDSSRSCQNRLCRGTILNFCQACDYSKNTKDSSSSSNKRKGIYRMKSVFPTKSDARRVHRRLVFHFGGKHIHHHHWALKTWVGQTRTTMLLLAITFTFIGLTLPYLIYVELKQFNMIDMTKLKSYRTAHLVEELCRFLFFLNNGLNFVIYMTGRQFRKGFFCICRRIKRSVYGWCICRSRAEHGQWYRHPPNRPQTARCLRSRKNARLVCRVVMNPNQRRPVVVAYADYEHIPHRLFKTGPLRASH</sequence>
<gene>
    <name evidence="8" type="ORF">CDAUBV1_LOCUS3706</name>
</gene>
<name>A0AAV2T4F1_CALDB</name>
<evidence type="ECO:0000313" key="8">
    <source>
        <dbReference type="EMBL" id="CAL5131280.1"/>
    </source>
</evidence>
<dbReference type="SUPFAM" id="SSF81321">
    <property type="entry name" value="Family A G protein-coupled receptor-like"/>
    <property type="match status" value="1"/>
</dbReference>
<organism evidence="8 9">
    <name type="scientific">Calicophoron daubneyi</name>
    <name type="common">Rumen fluke</name>
    <name type="synonym">Paramphistomum daubneyi</name>
    <dbReference type="NCBI Taxonomy" id="300641"/>
    <lineage>
        <taxon>Eukaryota</taxon>
        <taxon>Metazoa</taxon>
        <taxon>Spiralia</taxon>
        <taxon>Lophotrochozoa</taxon>
        <taxon>Platyhelminthes</taxon>
        <taxon>Trematoda</taxon>
        <taxon>Digenea</taxon>
        <taxon>Plagiorchiida</taxon>
        <taxon>Pronocephalata</taxon>
        <taxon>Paramphistomoidea</taxon>
        <taxon>Paramphistomidae</taxon>
        <taxon>Calicophoron</taxon>
    </lineage>
</organism>
<comment type="similarity">
    <text evidence="5">Belongs to the G-protein coupled receptor 1 family.</text>
</comment>
<dbReference type="Proteomes" id="UP001497525">
    <property type="component" value="Unassembled WGS sequence"/>
</dbReference>
<evidence type="ECO:0000259" key="7">
    <source>
        <dbReference type="PROSITE" id="PS50262"/>
    </source>
</evidence>
<feature type="transmembrane region" description="Helical" evidence="6">
    <location>
        <begin position="213"/>
        <end position="234"/>
    </location>
</feature>
<feature type="transmembrane region" description="Helical" evidence="6">
    <location>
        <begin position="312"/>
        <end position="334"/>
    </location>
</feature>
<dbReference type="PROSITE" id="PS00237">
    <property type="entry name" value="G_PROTEIN_RECEP_F1_1"/>
    <property type="match status" value="1"/>
</dbReference>
<dbReference type="GO" id="GO:0016020">
    <property type="term" value="C:membrane"/>
    <property type="evidence" value="ECO:0007669"/>
    <property type="project" value="UniProtKB-SubCell"/>
</dbReference>
<evidence type="ECO:0000256" key="4">
    <source>
        <dbReference type="ARBA" id="ARBA00023136"/>
    </source>
</evidence>
<dbReference type="PROSITE" id="PS50262">
    <property type="entry name" value="G_PROTEIN_RECEP_F1_2"/>
    <property type="match status" value="1"/>
</dbReference>
<evidence type="ECO:0000313" key="9">
    <source>
        <dbReference type="Proteomes" id="UP001497525"/>
    </source>
</evidence>
<protein>
    <recommendedName>
        <fullName evidence="7">G-protein coupled receptors family 1 profile domain-containing protein</fullName>
    </recommendedName>
</protein>
<proteinExistence type="inferred from homology"/>
<dbReference type="AlphaFoldDB" id="A0AAV2T4F1"/>
<keyword evidence="2 5" id="KW-0812">Transmembrane</keyword>
<dbReference type="PANTHER" id="PTHR46641">
    <property type="entry name" value="FMRFAMIDE RECEPTOR-RELATED"/>
    <property type="match status" value="1"/>
</dbReference>
<keyword evidence="5" id="KW-0675">Receptor</keyword>
<dbReference type="InterPro" id="IPR052954">
    <property type="entry name" value="GPCR-Ligand_Int"/>
</dbReference>
<feature type="domain" description="G-protein coupled receptors family 1 profile" evidence="7">
    <location>
        <begin position="98"/>
        <end position="621"/>
    </location>
</feature>
<keyword evidence="5" id="KW-0807">Transducer</keyword>
<dbReference type="CDD" id="cd00637">
    <property type="entry name" value="7tm_classA_rhodopsin-like"/>
    <property type="match status" value="1"/>
</dbReference>
<keyword evidence="5" id="KW-0297">G-protein coupled receptor</keyword>
<keyword evidence="3 6" id="KW-1133">Transmembrane helix</keyword>
<accession>A0AAV2T4F1</accession>
<dbReference type="EMBL" id="CAXLJL010000088">
    <property type="protein sequence ID" value="CAL5131280.1"/>
    <property type="molecule type" value="Genomic_DNA"/>
</dbReference>
<dbReference type="InterPro" id="IPR017452">
    <property type="entry name" value="GPCR_Rhodpsn_7TM"/>
</dbReference>
<keyword evidence="4 6" id="KW-0472">Membrane</keyword>
<evidence type="ECO:0000256" key="1">
    <source>
        <dbReference type="ARBA" id="ARBA00004370"/>
    </source>
</evidence>
<evidence type="ECO:0000256" key="3">
    <source>
        <dbReference type="ARBA" id="ARBA00022989"/>
    </source>
</evidence>
<evidence type="ECO:0000256" key="6">
    <source>
        <dbReference type="SAM" id="Phobius"/>
    </source>
</evidence>
<reference evidence="8" key="1">
    <citation type="submission" date="2024-06" db="EMBL/GenBank/DDBJ databases">
        <authorList>
            <person name="Liu X."/>
            <person name="Lenzi L."/>
            <person name="Haldenby T S."/>
            <person name="Uol C."/>
        </authorList>
    </citation>
    <scope>NUCLEOTIDE SEQUENCE</scope>
</reference>
<comment type="caution">
    <text evidence="8">The sequence shown here is derived from an EMBL/GenBank/DDBJ whole genome shotgun (WGS) entry which is preliminary data.</text>
</comment>
<dbReference type="GO" id="GO:0004930">
    <property type="term" value="F:G protein-coupled receptor activity"/>
    <property type="evidence" value="ECO:0007669"/>
    <property type="project" value="UniProtKB-KW"/>
</dbReference>
<feature type="transmembrane region" description="Helical" evidence="6">
    <location>
        <begin position="171"/>
        <end position="192"/>
    </location>
</feature>
<feature type="transmembrane region" description="Helical" evidence="6">
    <location>
        <begin position="82"/>
        <end position="110"/>
    </location>
</feature>
<evidence type="ECO:0000256" key="2">
    <source>
        <dbReference type="ARBA" id="ARBA00022692"/>
    </source>
</evidence>
<dbReference type="PANTHER" id="PTHR46641:SF25">
    <property type="entry name" value="CNMAMIDE RECEPTOR-RELATED"/>
    <property type="match status" value="1"/>
</dbReference>
<dbReference type="InterPro" id="IPR000276">
    <property type="entry name" value="GPCR_Rhodpsn"/>
</dbReference>
<dbReference type="Gene3D" id="1.20.1070.10">
    <property type="entry name" value="Rhodopsin 7-helix transmembrane proteins"/>
    <property type="match status" value="2"/>
</dbReference>
<dbReference type="PRINTS" id="PR00237">
    <property type="entry name" value="GPCRRHODOPSN"/>
</dbReference>
<comment type="subcellular location">
    <subcellularLocation>
        <location evidence="1">Membrane</location>
    </subcellularLocation>
</comment>
<feature type="transmembrane region" description="Helical" evidence="6">
    <location>
        <begin position="117"/>
        <end position="136"/>
    </location>
</feature>